<evidence type="ECO:0000313" key="2">
    <source>
        <dbReference type="EMBL" id="MPN62892.1"/>
    </source>
</evidence>
<organism evidence="2">
    <name type="scientific">bioreactor metagenome</name>
    <dbReference type="NCBI Taxonomy" id="1076179"/>
    <lineage>
        <taxon>unclassified sequences</taxon>
        <taxon>metagenomes</taxon>
        <taxon>ecological metagenomes</taxon>
    </lineage>
</organism>
<comment type="caution">
    <text evidence="2">The sequence shown here is derived from an EMBL/GenBank/DDBJ whole genome shotgun (WGS) entry which is preliminary data.</text>
</comment>
<protein>
    <recommendedName>
        <fullName evidence="1">MoeA C-terminal domain-containing protein</fullName>
    </recommendedName>
</protein>
<dbReference type="EMBL" id="VSSQ01141565">
    <property type="protein sequence ID" value="MPN62892.1"/>
    <property type="molecule type" value="Genomic_DNA"/>
</dbReference>
<dbReference type="Gene3D" id="2.40.340.10">
    <property type="entry name" value="MoeA, C-terminal, domain IV"/>
    <property type="match status" value="1"/>
</dbReference>
<feature type="domain" description="MoeA C-terminal" evidence="1">
    <location>
        <begin position="2"/>
        <end position="43"/>
    </location>
</feature>
<proteinExistence type="predicted"/>
<dbReference type="InterPro" id="IPR005111">
    <property type="entry name" value="MoeA_C_domain_IV"/>
</dbReference>
<evidence type="ECO:0000259" key="1">
    <source>
        <dbReference type="Pfam" id="PF03454"/>
    </source>
</evidence>
<gene>
    <name evidence="2" type="ORF">SDC9_210645</name>
</gene>
<dbReference type="Pfam" id="PF03454">
    <property type="entry name" value="MoeA_C"/>
    <property type="match status" value="1"/>
</dbReference>
<dbReference type="GO" id="GO:0032324">
    <property type="term" value="P:molybdopterin cofactor biosynthetic process"/>
    <property type="evidence" value="ECO:0007669"/>
    <property type="project" value="InterPro"/>
</dbReference>
<sequence>MASPLMLQRNGMLSGLLAANMLIDIPANHEPLAAGTNVEVLLL</sequence>
<accession>A0A645JI45</accession>
<reference evidence="2" key="1">
    <citation type="submission" date="2019-08" db="EMBL/GenBank/DDBJ databases">
        <authorList>
            <person name="Kucharzyk K."/>
            <person name="Murdoch R.W."/>
            <person name="Higgins S."/>
            <person name="Loffler F."/>
        </authorList>
    </citation>
    <scope>NUCLEOTIDE SEQUENCE</scope>
</reference>
<dbReference type="InterPro" id="IPR036688">
    <property type="entry name" value="MoeA_C_domain_IV_sf"/>
</dbReference>
<name>A0A645JI45_9ZZZZ</name>
<dbReference type="SUPFAM" id="SSF63867">
    <property type="entry name" value="MoeA C-terminal domain-like"/>
    <property type="match status" value="1"/>
</dbReference>
<dbReference type="AlphaFoldDB" id="A0A645JI45"/>